<sequence>VQTIFYFFKKGNVKNKEKLNPYINKPYKKNSLETIYNFLLEEEKDILHYYDEASKTLNLDLSDENKERMLFYNLINNKDTANNLFSLYKTLMKLIGGLFIKKQLTIIMEVRKSLFSISSLRGKCISHKTKNILNKEQQSNLLSQIEKEKCKMEKIKLNIRNLYLLVTTKDDIKRIQVSSYLINKINGIISILRFICKITYKDNDKTGLNQKKEAGMENMLLALYYANQRLLKFTENETQ</sequence>
<dbReference type="GeneID" id="39734201"/>
<proteinExistence type="predicted"/>
<keyword evidence="2" id="KW-1185">Reference proteome</keyword>
<dbReference type="EMBL" id="CVMU01000259">
    <property type="protein sequence ID" value="CRG84730.1"/>
    <property type="molecule type" value="Genomic_DNA"/>
</dbReference>
<accession>A0A1J1GK96</accession>
<reference evidence="1 2" key="1">
    <citation type="submission" date="2015-04" db="EMBL/GenBank/DDBJ databases">
        <authorList>
            <consortium name="Pathogen Informatics"/>
        </authorList>
    </citation>
    <scope>NUCLEOTIDE SEQUENCE [LARGE SCALE GENOMIC DNA]</scope>
    <source>
        <strain evidence="1 2">SGS1</strain>
    </source>
</reference>
<evidence type="ECO:0000313" key="1">
    <source>
        <dbReference type="EMBL" id="CRG84730.1"/>
    </source>
</evidence>
<dbReference type="VEuPathDB" id="PlasmoDB:PRELSG_0027200"/>
<evidence type="ECO:0000313" key="2">
    <source>
        <dbReference type="Proteomes" id="UP000220158"/>
    </source>
</evidence>
<protein>
    <submittedName>
        <fullName evidence="1">Fam-j protein</fullName>
    </submittedName>
</protein>
<feature type="non-terminal residue" evidence="1">
    <location>
        <position position="1"/>
    </location>
</feature>
<name>A0A1J1GK96_PLARL</name>
<dbReference type="Proteomes" id="UP000220158">
    <property type="component" value="Unassembled WGS sequence"/>
</dbReference>
<dbReference type="AlphaFoldDB" id="A0A1J1GK96"/>
<dbReference type="RefSeq" id="XP_028531167.1">
    <property type="nucleotide sequence ID" value="XM_028675723.1"/>
</dbReference>
<dbReference type="KEGG" id="prel:PRELSG_0027200"/>
<gene>
    <name evidence="1" type="ORF">PRELSG_0027200</name>
</gene>
<organism evidence="1 2">
    <name type="scientific">Plasmodium relictum</name>
    <dbReference type="NCBI Taxonomy" id="85471"/>
    <lineage>
        <taxon>Eukaryota</taxon>
        <taxon>Sar</taxon>
        <taxon>Alveolata</taxon>
        <taxon>Apicomplexa</taxon>
        <taxon>Aconoidasida</taxon>
        <taxon>Haemosporida</taxon>
        <taxon>Plasmodiidae</taxon>
        <taxon>Plasmodium</taxon>
        <taxon>Plasmodium (Haemamoeba)</taxon>
    </lineage>
</organism>